<feature type="binding site" evidence="17">
    <location>
        <position position="933"/>
    </location>
    <ligand>
        <name>ATP</name>
        <dbReference type="ChEBI" id="CHEBI:30616"/>
    </ligand>
</feature>
<dbReference type="SFLD" id="SFLDG00002">
    <property type="entry name" value="C1.7:_P-type_atpase_like"/>
    <property type="match status" value="1"/>
</dbReference>
<dbReference type="InterPro" id="IPR008250">
    <property type="entry name" value="ATPase_P-typ_transduc_dom_A_sf"/>
</dbReference>
<protein>
    <recommendedName>
        <fullName evidence="19">Phospholipid-transporting ATPase</fullName>
        <ecNumber evidence="19">7.6.2.1</ecNumber>
    </recommendedName>
</protein>
<feature type="transmembrane region" description="Helical" evidence="19">
    <location>
        <begin position="212"/>
        <end position="232"/>
    </location>
</feature>
<evidence type="ECO:0000256" key="20">
    <source>
        <dbReference type="SAM" id="MobiDB-lite"/>
    </source>
</evidence>
<feature type="transmembrane region" description="Helical" evidence="19">
    <location>
        <begin position="1215"/>
        <end position="1233"/>
    </location>
</feature>
<evidence type="ECO:0000256" key="11">
    <source>
        <dbReference type="ARBA" id="ARBA00022989"/>
    </source>
</evidence>
<evidence type="ECO:0000313" key="24">
    <source>
        <dbReference type="Proteomes" id="UP000800097"/>
    </source>
</evidence>
<comment type="cofactor">
    <cofactor evidence="1 18">
        <name>Mg(2+)</name>
        <dbReference type="ChEBI" id="CHEBI:18420"/>
    </cofactor>
</comment>
<dbReference type="InterPro" id="IPR023214">
    <property type="entry name" value="HAD_sf"/>
</dbReference>
<feature type="region of interest" description="Disordered" evidence="20">
    <location>
        <begin position="468"/>
        <end position="488"/>
    </location>
</feature>
<dbReference type="GO" id="GO:0006890">
    <property type="term" value="P:retrograde vesicle-mediated transport, Golgi to endoplasmic reticulum"/>
    <property type="evidence" value="ECO:0007669"/>
    <property type="project" value="TreeGrafter"/>
</dbReference>
<dbReference type="InterPro" id="IPR032631">
    <property type="entry name" value="P-type_ATPase_N"/>
</dbReference>
<dbReference type="NCBIfam" id="TIGR01652">
    <property type="entry name" value="ATPase-Plipid"/>
    <property type="match status" value="1"/>
</dbReference>
<dbReference type="GO" id="GO:0045332">
    <property type="term" value="P:phospholipid translocation"/>
    <property type="evidence" value="ECO:0007669"/>
    <property type="project" value="TreeGrafter"/>
</dbReference>
<feature type="binding site" evidence="17">
    <location>
        <position position="1021"/>
    </location>
    <ligand>
        <name>ATP</name>
        <dbReference type="ChEBI" id="CHEBI:30616"/>
    </ligand>
</feature>
<dbReference type="OrthoDB" id="377733at2759"/>
<evidence type="ECO:0000313" key="23">
    <source>
        <dbReference type="EMBL" id="KAF2280496.1"/>
    </source>
</evidence>
<evidence type="ECO:0000256" key="10">
    <source>
        <dbReference type="ARBA" id="ARBA00022967"/>
    </source>
</evidence>
<dbReference type="Gene3D" id="3.40.50.1000">
    <property type="entry name" value="HAD superfamily/HAD-like"/>
    <property type="match status" value="2"/>
</dbReference>
<feature type="binding site" evidence="17">
    <location>
        <position position="746"/>
    </location>
    <ligand>
        <name>ATP</name>
        <dbReference type="ChEBI" id="CHEBI:30616"/>
    </ligand>
</feature>
<evidence type="ECO:0000256" key="12">
    <source>
        <dbReference type="ARBA" id="ARBA00023055"/>
    </source>
</evidence>
<feature type="binding site" evidence="18">
    <location>
        <position position="637"/>
    </location>
    <ligand>
        <name>Mg(2+)</name>
        <dbReference type="ChEBI" id="CHEBI:18420"/>
    </ligand>
</feature>
<feature type="transmembrane region" description="Helical" evidence="19">
    <location>
        <begin position="575"/>
        <end position="593"/>
    </location>
</feature>
<dbReference type="InterPro" id="IPR018303">
    <property type="entry name" value="ATPase_P-typ_P_site"/>
</dbReference>
<dbReference type="GO" id="GO:0140326">
    <property type="term" value="F:ATPase-coupled intramembrane lipid transporter activity"/>
    <property type="evidence" value="ECO:0007669"/>
    <property type="project" value="UniProtKB-EC"/>
</dbReference>
<evidence type="ECO:0000256" key="18">
    <source>
        <dbReference type="PIRSR" id="PIRSR606539-3"/>
    </source>
</evidence>
<dbReference type="InterPro" id="IPR036412">
    <property type="entry name" value="HAD-like_sf"/>
</dbReference>
<dbReference type="PANTHER" id="PTHR24092">
    <property type="entry name" value="PROBABLE PHOSPHOLIPID-TRANSPORTING ATPASE"/>
    <property type="match status" value="1"/>
</dbReference>
<feature type="transmembrane region" description="Helical" evidence="19">
    <location>
        <begin position="1272"/>
        <end position="1291"/>
    </location>
</feature>
<dbReference type="GO" id="GO:0010008">
    <property type="term" value="C:endosome membrane"/>
    <property type="evidence" value="ECO:0007669"/>
    <property type="project" value="UniProtKB-SubCell"/>
</dbReference>
<dbReference type="SUPFAM" id="SSF81665">
    <property type="entry name" value="Calcium ATPase, transmembrane domain M"/>
    <property type="match status" value="1"/>
</dbReference>
<dbReference type="InterPro" id="IPR001757">
    <property type="entry name" value="P_typ_ATPase"/>
</dbReference>
<feature type="compositionally biased region" description="Basic and acidic residues" evidence="20">
    <location>
        <begin position="44"/>
        <end position="56"/>
    </location>
</feature>
<evidence type="ECO:0000259" key="22">
    <source>
        <dbReference type="Pfam" id="PF16212"/>
    </source>
</evidence>
<keyword evidence="13 19" id="KW-0472">Membrane</keyword>
<feature type="binding site" evidence="18">
    <location>
        <position position="1041"/>
    </location>
    <ligand>
        <name>Mg(2+)</name>
        <dbReference type="ChEBI" id="CHEBI:18420"/>
    </ligand>
</feature>
<feature type="binding site" evidence="17">
    <location>
        <position position="852"/>
    </location>
    <ligand>
        <name>ATP</name>
        <dbReference type="ChEBI" id="CHEBI:30616"/>
    </ligand>
</feature>
<dbReference type="GO" id="GO:0000287">
    <property type="term" value="F:magnesium ion binding"/>
    <property type="evidence" value="ECO:0007669"/>
    <property type="project" value="UniProtKB-UniRule"/>
</dbReference>
<keyword evidence="6 18" id="KW-0479">Metal-binding</keyword>
<feature type="domain" description="P-type ATPase C-terminal" evidence="22">
    <location>
        <begin position="1068"/>
        <end position="1301"/>
    </location>
</feature>
<feature type="binding site" evidence="17">
    <location>
        <position position="637"/>
    </location>
    <ligand>
        <name>ATP</name>
        <dbReference type="ChEBI" id="CHEBI:30616"/>
    </ligand>
</feature>
<evidence type="ECO:0000256" key="5">
    <source>
        <dbReference type="ARBA" id="ARBA00022692"/>
    </source>
</evidence>
<dbReference type="GO" id="GO:0005802">
    <property type="term" value="C:trans-Golgi network"/>
    <property type="evidence" value="ECO:0007669"/>
    <property type="project" value="TreeGrafter"/>
</dbReference>
<evidence type="ECO:0000256" key="4">
    <source>
        <dbReference type="ARBA" id="ARBA00022448"/>
    </source>
</evidence>
<reference evidence="23" key="1">
    <citation type="journal article" date="2020" name="Stud. Mycol.">
        <title>101 Dothideomycetes genomes: a test case for predicting lifestyles and emergence of pathogens.</title>
        <authorList>
            <person name="Haridas S."/>
            <person name="Albert R."/>
            <person name="Binder M."/>
            <person name="Bloem J."/>
            <person name="Labutti K."/>
            <person name="Salamov A."/>
            <person name="Andreopoulos B."/>
            <person name="Baker S."/>
            <person name="Barry K."/>
            <person name="Bills G."/>
            <person name="Bluhm B."/>
            <person name="Cannon C."/>
            <person name="Castanera R."/>
            <person name="Culley D."/>
            <person name="Daum C."/>
            <person name="Ezra D."/>
            <person name="Gonzalez J."/>
            <person name="Henrissat B."/>
            <person name="Kuo A."/>
            <person name="Liang C."/>
            <person name="Lipzen A."/>
            <person name="Lutzoni F."/>
            <person name="Magnuson J."/>
            <person name="Mondo S."/>
            <person name="Nolan M."/>
            <person name="Ohm R."/>
            <person name="Pangilinan J."/>
            <person name="Park H.-J."/>
            <person name="Ramirez L."/>
            <person name="Alfaro M."/>
            <person name="Sun H."/>
            <person name="Tritt A."/>
            <person name="Yoshinaga Y."/>
            <person name="Zwiers L.-H."/>
            <person name="Turgeon B."/>
            <person name="Goodwin S."/>
            <person name="Spatafora J."/>
            <person name="Crous P."/>
            <person name="Grigoriev I."/>
        </authorList>
    </citation>
    <scope>NUCLEOTIDE SEQUENCE</scope>
    <source>
        <strain evidence="23">CBS 379.55</strain>
    </source>
</reference>
<evidence type="ECO:0000256" key="1">
    <source>
        <dbReference type="ARBA" id="ARBA00001946"/>
    </source>
</evidence>
<evidence type="ECO:0000256" key="17">
    <source>
        <dbReference type="PIRSR" id="PIRSR606539-2"/>
    </source>
</evidence>
<keyword evidence="24" id="KW-1185">Reference proteome</keyword>
<dbReference type="Gene3D" id="3.40.1110.10">
    <property type="entry name" value="Calcium-transporting ATPase, cytoplasmic domain N"/>
    <property type="match status" value="2"/>
</dbReference>
<gene>
    <name evidence="23" type="ORF">EI97DRAFT_411818</name>
</gene>
<keyword evidence="11 19" id="KW-1133">Transmembrane helix</keyword>
<dbReference type="InterPro" id="IPR023298">
    <property type="entry name" value="ATPase_P-typ_TM_dom_sf"/>
</dbReference>
<feature type="compositionally biased region" description="Acidic residues" evidence="20">
    <location>
        <begin position="158"/>
        <end position="168"/>
    </location>
</feature>
<feature type="binding site" evidence="17">
    <location>
        <position position="935"/>
    </location>
    <ligand>
        <name>ATP</name>
        <dbReference type="ChEBI" id="CHEBI:30616"/>
    </ligand>
</feature>
<dbReference type="GO" id="GO:0006897">
    <property type="term" value="P:endocytosis"/>
    <property type="evidence" value="ECO:0007669"/>
    <property type="project" value="TreeGrafter"/>
</dbReference>
<dbReference type="SFLD" id="SFLDF00027">
    <property type="entry name" value="p-type_atpase"/>
    <property type="match status" value="1"/>
</dbReference>
<dbReference type="GO" id="GO:0005886">
    <property type="term" value="C:plasma membrane"/>
    <property type="evidence" value="ECO:0007669"/>
    <property type="project" value="TreeGrafter"/>
</dbReference>
<dbReference type="Pfam" id="PF16209">
    <property type="entry name" value="PhoLip_ATPase_N"/>
    <property type="match status" value="1"/>
</dbReference>
<evidence type="ECO:0000256" key="6">
    <source>
        <dbReference type="ARBA" id="ARBA00022723"/>
    </source>
</evidence>
<feature type="region of interest" description="Disordered" evidence="20">
    <location>
        <begin position="283"/>
        <end position="319"/>
    </location>
</feature>
<dbReference type="SUPFAM" id="SSF56784">
    <property type="entry name" value="HAD-like"/>
    <property type="match status" value="1"/>
</dbReference>
<feature type="region of interest" description="Disordered" evidence="20">
    <location>
        <begin position="155"/>
        <end position="179"/>
    </location>
</feature>
<keyword evidence="4" id="KW-0813">Transport</keyword>
<dbReference type="InterPro" id="IPR006539">
    <property type="entry name" value="P-type_ATPase_IV"/>
</dbReference>
<dbReference type="InterPro" id="IPR044492">
    <property type="entry name" value="P_typ_ATPase_HD_dom"/>
</dbReference>
<feature type="binding site" evidence="18">
    <location>
        <position position="639"/>
    </location>
    <ligand>
        <name>Mg(2+)</name>
        <dbReference type="ChEBI" id="CHEBI:18420"/>
    </ligand>
</feature>
<keyword evidence="8 17" id="KW-0067">ATP-binding</keyword>
<feature type="transmembrane region" description="Helical" evidence="19">
    <location>
        <begin position="238"/>
        <end position="255"/>
    </location>
</feature>
<comment type="catalytic activity">
    <reaction evidence="14 19">
        <text>ATP + H2O + phospholipidSide 1 = ADP + phosphate + phospholipidSide 2.</text>
        <dbReference type="EC" id="7.6.2.1"/>
    </reaction>
</comment>
<dbReference type="Pfam" id="PF13246">
    <property type="entry name" value="Cation_ATPase"/>
    <property type="match status" value="1"/>
</dbReference>
<dbReference type="GeneID" id="54549921"/>
<comment type="subcellular location">
    <subcellularLocation>
        <location evidence="2">Endosome membrane</location>
        <topology evidence="2">Multi-pass membrane protein</topology>
    </subcellularLocation>
    <subcellularLocation>
        <location evidence="19">Membrane</location>
        <topology evidence="19">Multi-pass membrane protein</topology>
    </subcellularLocation>
</comment>
<feature type="binding site" evidence="18">
    <location>
        <position position="1045"/>
    </location>
    <ligand>
        <name>Mg(2+)</name>
        <dbReference type="ChEBI" id="CHEBI:18420"/>
    </ligand>
</feature>
<dbReference type="InterPro" id="IPR032630">
    <property type="entry name" value="P_typ_ATPase_c"/>
</dbReference>
<feature type="binding site" evidence="17">
    <location>
        <position position="638"/>
    </location>
    <ligand>
        <name>ATP</name>
        <dbReference type="ChEBI" id="CHEBI:30616"/>
    </ligand>
</feature>
<dbReference type="SUPFAM" id="SSF81653">
    <property type="entry name" value="Calcium ATPase, transduction domain A"/>
    <property type="match status" value="1"/>
</dbReference>
<dbReference type="PROSITE" id="PS00154">
    <property type="entry name" value="ATPASE_E1_E2"/>
    <property type="match status" value="1"/>
</dbReference>
<dbReference type="EMBL" id="ML986485">
    <property type="protein sequence ID" value="KAF2280496.1"/>
    <property type="molecule type" value="Genomic_DNA"/>
</dbReference>
<feature type="region of interest" description="Disordered" evidence="20">
    <location>
        <begin position="1"/>
        <end position="133"/>
    </location>
</feature>
<evidence type="ECO:0000256" key="13">
    <source>
        <dbReference type="ARBA" id="ARBA00023136"/>
    </source>
</evidence>
<dbReference type="NCBIfam" id="TIGR01494">
    <property type="entry name" value="ATPase_P-type"/>
    <property type="match status" value="2"/>
</dbReference>
<evidence type="ECO:0000256" key="8">
    <source>
        <dbReference type="ARBA" id="ARBA00022840"/>
    </source>
</evidence>
<dbReference type="RefSeq" id="XP_033658034.1">
    <property type="nucleotide sequence ID" value="XM_033796746.1"/>
</dbReference>
<sequence length="1310" mass="144884">MAAPHQYHQPNAPDENDSDLDLDLEELDPLSLSSRTATSPSPRPSRETRKPFHELGARIPLRSLRASRLRNTRKAHEAEEEDLRELIEDHDGGNRDSGGSSAQLGDDDAPLLPTHSVRRKERGGQQPPSALSRISSNIRLPSFLSGRRPEEFSIRLGDEEESDPEEEHDPTSQRTISVGRIQTSRFPANAVSNAKYTPWSFLPRTLYNEFSFFINMYFLLVALSQIIPALRIGYLSTYIAPLAFVITITLGKEALDDIARRRRDAEANSEGYTVLKFEENSTGNGVAPGKSTAQKRRLRKGNKRAAGRTSEIGDEESSISTTKGLATATFWEVTKPSRNLKVGDVVRLSKDQRVPADMVILKTYSPESLPPASPTSHDPSTPPTLLDEHATTIGACENLSNSGPALAAPTSGEAFIRTDQLDGETDWKLRLTSPLTQNLDVGEYTRLRVIAGKPDKKVNEFFGTVELEPRRQRQYDPHNDDQASGDEVKSAPLSIDNTVWANTVLASSCSVLAVVVYTGPQTRQALSTSPSRSKTGLLEYEINALTKFLCIFTLSLSFVLVALAKFREIDGRSWYVSMMRFLILFSTIVPVGLRVNLDMGKSVYAWFIEHDKTIPDTVVRTSTIPEDLGRIEYLLSDKTGTLTQNAEMEMKKIHVGTVSYANEAMEEVASYVKQSFSPPAGEAPSLVTPSSTYTAPLTSATRTRREIGSRVRDVVLALALCHNVTPTSEEENGHMVTTYQASSPDEIAIVRWTENVGLRLLQRDRESMTLQSCDTGNVVVRVRILNVFPFTSEGKRMGIVVKFYHGPESSPSAEDGEIWFYQKGADTVMTSIVAANDWLDEETANMAREGLRTLVVGRKKLSAQSYQEFSAKHAQASLALHNRDAAVADVVKEYLEHDLELLGVTGVEDKLQKDVKPSLELLRNAGIKIWMLTGDKVETARCVAVSSKLVARGQYVHTIAKMKRKDLAHDSLDFLRSKTDACLLIDGESLALMLTHYRSEFISIAVQLPTVVACRCSPTQKADIAKLIRSSTNKRVCCIGDGGNDVSMIQAADVGVGIVGKEGRQASLAADFSITQFCHLTKLLVWHGRNSYKRSAKLSQFVIHRGLIISICQTVYSIASSFEPNALYKDWLLVGYSTVYTMAPVFSLVLDRDVDESVANLYPELYAELKTGRSLSYKSFFIWVAVSIYQGSIIQGLSQLLVGVGNDDTDIFKRMVSVSFSVLVLNELVMVAVEVTTWHWIMAACILGTAGVYWGSVPFLERYFDLAFLKEGAFWWKGVVILAVALGPVYGGKLLGRTLRPPSYRKVRGV</sequence>
<organism evidence="23 24">
    <name type="scientific">Westerdykella ornata</name>
    <dbReference type="NCBI Taxonomy" id="318751"/>
    <lineage>
        <taxon>Eukaryota</taxon>
        <taxon>Fungi</taxon>
        <taxon>Dikarya</taxon>
        <taxon>Ascomycota</taxon>
        <taxon>Pezizomycotina</taxon>
        <taxon>Dothideomycetes</taxon>
        <taxon>Pleosporomycetidae</taxon>
        <taxon>Pleosporales</taxon>
        <taxon>Sporormiaceae</taxon>
        <taxon>Westerdykella</taxon>
    </lineage>
</organism>
<dbReference type="GO" id="GO:0016887">
    <property type="term" value="F:ATP hydrolysis activity"/>
    <property type="evidence" value="ECO:0007669"/>
    <property type="project" value="InterPro"/>
</dbReference>
<feature type="region of interest" description="Disordered" evidence="20">
    <location>
        <begin position="365"/>
        <end position="384"/>
    </location>
</feature>
<feature type="binding site" evidence="17">
    <location>
        <position position="934"/>
    </location>
    <ligand>
        <name>ATP</name>
        <dbReference type="ChEBI" id="CHEBI:30616"/>
    </ligand>
</feature>
<feature type="binding site" evidence="17">
    <location>
        <position position="1015"/>
    </location>
    <ligand>
        <name>ATP</name>
        <dbReference type="ChEBI" id="CHEBI:30616"/>
    </ligand>
</feature>
<evidence type="ECO:0000256" key="19">
    <source>
        <dbReference type="RuleBase" id="RU362033"/>
    </source>
</evidence>
<name>A0A6A6JXN1_WESOR</name>
<feature type="transmembrane region" description="Helical" evidence="19">
    <location>
        <begin position="499"/>
        <end position="520"/>
    </location>
</feature>
<dbReference type="GO" id="GO:0005524">
    <property type="term" value="F:ATP binding"/>
    <property type="evidence" value="ECO:0007669"/>
    <property type="project" value="UniProtKB-UniRule"/>
</dbReference>
<keyword evidence="7 17" id="KW-0547">Nucleotide-binding</keyword>
<keyword evidence="12" id="KW-0445">Lipid transport</keyword>
<evidence type="ECO:0000259" key="21">
    <source>
        <dbReference type="Pfam" id="PF16209"/>
    </source>
</evidence>
<feature type="active site" description="4-aspartylphosphate intermediate" evidence="16">
    <location>
        <position position="637"/>
    </location>
</feature>
<feature type="binding site" evidence="17">
    <location>
        <position position="639"/>
    </location>
    <ligand>
        <name>ATP</name>
        <dbReference type="ChEBI" id="CHEBI:30616"/>
    </ligand>
</feature>
<feature type="compositionally biased region" description="Basic and acidic residues" evidence="20">
    <location>
        <begin position="84"/>
        <end position="94"/>
    </location>
</feature>
<dbReference type="Gene3D" id="1.20.1110.10">
    <property type="entry name" value="Calcium-transporting ATPase, transmembrane domain"/>
    <property type="match status" value="1"/>
</dbReference>
<evidence type="ECO:0000256" key="3">
    <source>
        <dbReference type="ARBA" id="ARBA00008109"/>
    </source>
</evidence>
<dbReference type="SUPFAM" id="SSF81660">
    <property type="entry name" value="Metal cation-transporting ATPase, ATP-binding domain N"/>
    <property type="match status" value="1"/>
</dbReference>
<feature type="binding site" evidence="17">
    <location>
        <position position="790"/>
    </location>
    <ligand>
        <name>ATP</name>
        <dbReference type="ChEBI" id="CHEBI:30616"/>
    </ligand>
</feature>
<feature type="compositionally biased region" description="Basic residues" evidence="20">
    <location>
        <begin position="293"/>
        <end position="306"/>
    </location>
</feature>
<keyword evidence="9 18" id="KW-0460">Magnesium</keyword>
<evidence type="ECO:0000256" key="7">
    <source>
        <dbReference type="ARBA" id="ARBA00022741"/>
    </source>
</evidence>
<comment type="similarity">
    <text evidence="3 19">Belongs to the cation transport ATPase (P-type) (TC 3.A.3) family. Type IV subfamily.</text>
</comment>
<evidence type="ECO:0000256" key="2">
    <source>
        <dbReference type="ARBA" id="ARBA00004337"/>
    </source>
</evidence>
<dbReference type="SFLD" id="SFLDS00003">
    <property type="entry name" value="Haloacid_Dehalogenase"/>
    <property type="match status" value="1"/>
</dbReference>
<feature type="transmembrane region" description="Helical" evidence="19">
    <location>
        <begin position="1180"/>
        <end position="1203"/>
    </location>
</feature>
<dbReference type="FunFam" id="3.40.1110.10:FF:000067">
    <property type="entry name" value="Phospholipid-transporting ATPase"/>
    <property type="match status" value="1"/>
</dbReference>
<dbReference type="EC" id="7.6.2.1" evidence="19"/>
<dbReference type="FunFam" id="3.40.50.1000:FF:000009">
    <property type="entry name" value="Phospholipid-transporting ATPase"/>
    <property type="match status" value="1"/>
</dbReference>
<keyword evidence="10 19" id="KW-1278">Translocase</keyword>
<feature type="compositionally biased region" description="Acidic residues" evidence="20">
    <location>
        <begin position="14"/>
        <end position="28"/>
    </location>
</feature>
<dbReference type="Proteomes" id="UP000800097">
    <property type="component" value="Unassembled WGS sequence"/>
</dbReference>
<feature type="compositionally biased region" description="Low complexity" evidence="20">
    <location>
        <begin position="29"/>
        <end position="40"/>
    </location>
</feature>
<evidence type="ECO:0000256" key="15">
    <source>
        <dbReference type="ARBA" id="ARBA00049128"/>
    </source>
</evidence>
<feature type="binding site" evidence="17">
    <location>
        <position position="1045"/>
    </location>
    <ligand>
        <name>ATP</name>
        <dbReference type="ChEBI" id="CHEBI:30616"/>
    </ligand>
</feature>
<dbReference type="PANTHER" id="PTHR24092:SF5">
    <property type="entry name" value="PHOSPHOLIPID-TRANSPORTING ATPASE"/>
    <property type="match status" value="1"/>
</dbReference>
<evidence type="ECO:0000256" key="16">
    <source>
        <dbReference type="PIRSR" id="PIRSR606539-1"/>
    </source>
</evidence>
<keyword evidence="5 19" id="KW-0812">Transmembrane</keyword>
<dbReference type="PRINTS" id="PR00119">
    <property type="entry name" value="CATATPASE"/>
</dbReference>
<evidence type="ECO:0000256" key="9">
    <source>
        <dbReference type="ARBA" id="ARBA00022842"/>
    </source>
</evidence>
<feature type="binding site" evidence="17">
    <location>
        <position position="1044"/>
    </location>
    <ligand>
        <name>ATP</name>
        <dbReference type="ChEBI" id="CHEBI:30616"/>
    </ligand>
</feature>
<accession>A0A6A6JXN1</accession>
<feature type="domain" description="P-type ATPase N-terminal" evidence="21">
    <location>
        <begin position="183"/>
        <end position="235"/>
    </location>
</feature>
<dbReference type="Pfam" id="PF16212">
    <property type="entry name" value="PhoLip_ATPase_C"/>
    <property type="match status" value="1"/>
</dbReference>
<feature type="transmembrane region" description="Helical" evidence="19">
    <location>
        <begin position="1239"/>
        <end position="1260"/>
    </location>
</feature>
<feature type="binding site" evidence="17">
    <location>
        <position position="823"/>
    </location>
    <ligand>
        <name>ATP</name>
        <dbReference type="ChEBI" id="CHEBI:30616"/>
    </ligand>
</feature>
<comment type="catalytic activity">
    <reaction evidence="15">
        <text>a 1,2-diacyl-sn-glycero-3-phosphoethanolamine(out) + ATP + H2O = a 1,2-diacyl-sn-glycero-3-phosphoethanolamine(in) + ADP + phosphate + H(+)</text>
        <dbReference type="Rhea" id="RHEA:66132"/>
        <dbReference type="ChEBI" id="CHEBI:15377"/>
        <dbReference type="ChEBI" id="CHEBI:15378"/>
        <dbReference type="ChEBI" id="CHEBI:30616"/>
        <dbReference type="ChEBI" id="CHEBI:43474"/>
        <dbReference type="ChEBI" id="CHEBI:64612"/>
        <dbReference type="ChEBI" id="CHEBI:456216"/>
    </reaction>
    <physiologicalReaction direction="left-to-right" evidence="15">
        <dbReference type="Rhea" id="RHEA:66133"/>
    </physiologicalReaction>
</comment>
<evidence type="ECO:0000256" key="14">
    <source>
        <dbReference type="ARBA" id="ARBA00034036"/>
    </source>
</evidence>
<dbReference type="InterPro" id="IPR023299">
    <property type="entry name" value="ATPase_P-typ_cyto_dom_N"/>
</dbReference>
<proteinExistence type="inferred from homology"/>
<dbReference type="Gene3D" id="2.70.150.10">
    <property type="entry name" value="Calcium-transporting ATPase, cytoplasmic transduction domain A"/>
    <property type="match status" value="2"/>
</dbReference>
<feature type="transmembrane region" description="Helical" evidence="19">
    <location>
        <begin position="540"/>
        <end position="563"/>
    </location>
</feature>